<evidence type="ECO:0000313" key="2">
    <source>
        <dbReference type="Proteomes" id="UP000516072"/>
    </source>
</evidence>
<gene>
    <name evidence="1" type="ORF">NSCAC_0614</name>
</gene>
<protein>
    <submittedName>
        <fullName evidence="1">Uncharacterized protein</fullName>
    </submittedName>
</protein>
<dbReference type="AlphaFoldDB" id="A0A7G1Q8X1"/>
<dbReference type="EMBL" id="LR778175">
    <property type="protein sequence ID" value="CAB1275333.1"/>
    <property type="molecule type" value="Genomic_DNA"/>
</dbReference>
<accession>A0A7G1Q8X1</accession>
<dbReference type="RefSeq" id="WP_197744954.1">
    <property type="nucleotide sequence ID" value="NZ_LR778175.1"/>
</dbReference>
<evidence type="ECO:0000313" key="1">
    <source>
        <dbReference type="EMBL" id="CAB1275333.1"/>
    </source>
</evidence>
<sequence>MNTLKTALFSFIAIIAILFLSYQWPRNAIFTVVSTEVKRTNNKDQYRITAIKQDNSKQMVFRNEDSLSHLKFNSADIQGLAAYAAQEKTPVKIRYYGWRSNLFSWFWNITKVKVVKQKD</sequence>
<keyword evidence="2" id="KW-1185">Reference proteome</keyword>
<organism evidence="1 2">
    <name type="scientific">Candidatus Nitrosacidococcus tergens</name>
    <dbReference type="NCBI Taxonomy" id="553981"/>
    <lineage>
        <taxon>Bacteria</taxon>
        <taxon>Pseudomonadati</taxon>
        <taxon>Pseudomonadota</taxon>
        <taxon>Gammaproteobacteria</taxon>
        <taxon>Chromatiales</taxon>
        <taxon>Chromatiaceae</taxon>
        <taxon>Candidatus Nitrosacidococcus</taxon>
    </lineage>
</organism>
<dbReference type="InterPro" id="IPR011088">
    <property type="entry name" value="Phage_phiNM3_A0EWY4"/>
</dbReference>
<proteinExistence type="predicted"/>
<dbReference type="Pfam" id="PF07509">
    <property type="entry name" value="DUF1523"/>
    <property type="match status" value="1"/>
</dbReference>
<name>A0A7G1Q8X1_9GAMM</name>
<dbReference type="KEGG" id="ntg:NSCAC_0614"/>
<reference evidence="1 2" key="1">
    <citation type="submission" date="2020-03" db="EMBL/GenBank/DDBJ databases">
        <authorList>
            <person name="Picone N."/>
        </authorList>
    </citation>
    <scope>NUCLEOTIDE SEQUENCE [LARGE SCALE GENOMIC DNA]</scope>
    <source>
        <strain evidence="1">NSCAC1</strain>
    </source>
</reference>
<dbReference type="Proteomes" id="UP000516072">
    <property type="component" value="Chromosome"/>
</dbReference>